<sequence length="76" mass="9223">MASRFRNQAKRDTRDIMKDKQEAQRLDRIEREYTWVFLVKKAKDRGKRGDEIYDYIIESSQRTRISVNEKMGIKPK</sequence>
<evidence type="ECO:0000313" key="1">
    <source>
        <dbReference type="EMBL" id="RDU60627.1"/>
    </source>
</evidence>
<protein>
    <submittedName>
        <fullName evidence="2">Uncharacterized protein</fullName>
    </submittedName>
</protein>
<name>A0A3D8I648_9HELI</name>
<dbReference type="RefSeq" id="WP_115543944.1">
    <property type="nucleotide sequence ID" value="NZ_NXLQ01000082.1"/>
</dbReference>
<proteinExistence type="predicted"/>
<keyword evidence="3" id="KW-1185">Reference proteome</keyword>
<comment type="caution">
    <text evidence="2">The sequence shown here is derived from an EMBL/GenBank/DDBJ whole genome shotgun (WGS) entry which is preliminary data.</text>
</comment>
<dbReference type="Proteomes" id="UP000256379">
    <property type="component" value="Unassembled WGS sequence"/>
</dbReference>
<accession>A0A3D8I648</accession>
<reference evidence="2 3" key="1">
    <citation type="submission" date="2018-04" db="EMBL/GenBank/DDBJ databases">
        <title>Novel Campyloabacter and Helicobacter Species and Strains.</title>
        <authorList>
            <person name="Mannion A.J."/>
            <person name="Shen Z."/>
            <person name="Fox J.G."/>
        </authorList>
    </citation>
    <scope>NUCLEOTIDE SEQUENCE [LARGE SCALE GENOMIC DNA]</scope>
    <source>
        <strain evidence="2 3">MIT 17-337</strain>
    </source>
</reference>
<dbReference type="AlphaFoldDB" id="A0A3D8I648"/>
<evidence type="ECO:0000313" key="2">
    <source>
        <dbReference type="EMBL" id="RDU60629.1"/>
    </source>
</evidence>
<dbReference type="EMBL" id="NXLQ01000082">
    <property type="protein sequence ID" value="RDU60629.1"/>
    <property type="molecule type" value="Genomic_DNA"/>
</dbReference>
<evidence type="ECO:0000313" key="3">
    <source>
        <dbReference type="Proteomes" id="UP000256379"/>
    </source>
</evidence>
<dbReference type="EMBL" id="NXLQ01000082">
    <property type="protein sequence ID" value="RDU60627.1"/>
    <property type="molecule type" value="Genomic_DNA"/>
</dbReference>
<organism evidence="2 3">
    <name type="scientific">Helicobacter didelphidarum</name>
    <dbReference type="NCBI Taxonomy" id="2040648"/>
    <lineage>
        <taxon>Bacteria</taxon>
        <taxon>Pseudomonadati</taxon>
        <taxon>Campylobacterota</taxon>
        <taxon>Epsilonproteobacteria</taxon>
        <taxon>Campylobacterales</taxon>
        <taxon>Helicobacteraceae</taxon>
        <taxon>Helicobacter</taxon>
    </lineage>
</organism>
<gene>
    <name evidence="1" type="ORF">CQA53_10735</name>
    <name evidence="2" type="ORF">CQA53_10745</name>
</gene>